<accession>E2ACW5</accession>
<evidence type="ECO:0000313" key="2">
    <source>
        <dbReference type="EMBL" id="EFN68722.1"/>
    </source>
</evidence>
<dbReference type="AlphaFoldDB" id="E2ACW5"/>
<keyword evidence="3" id="KW-1185">Reference proteome</keyword>
<feature type="region of interest" description="Disordered" evidence="1">
    <location>
        <begin position="1"/>
        <end position="20"/>
    </location>
</feature>
<dbReference type="Proteomes" id="UP000000311">
    <property type="component" value="Unassembled WGS sequence"/>
</dbReference>
<evidence type="ECO:0000256" key="1">
    <source>
        <dbReference type="SAM" id="MobiDB-lite"/>
    </source>
</evidence>
<name>E2ACW5_CAMFO</name>
<sequence>MGAVNEVVSSGTCAGGPRPRKGEGDLYRTCSALHEVCLSDCLLAYLPTYLPISAHLVKINNYDETYEAAERPGDDPLDYVETGIKARGYESFINRSIPPVKHSRQHNRAAVGEPGFSRRWIYTNRASFGATDCSLRDIIIIVRVNLESISSPCRHGFRHLFVIDPSLIFGSGMREKEIWNVYAAMGTRLKLIP</sequence>
<proteinExistence type="predicted"/>
<organism evidence="3">
    <name type="scientific">Camponotus floridanus</name>
    <name type="common">Florida carpenter ant</name>
    <dbReference type="NCBI Taxonomy" id="104421"/>
    <lineage>
        <taxon>Eukaryota</taxon>
        <taxon>Metazoa</taxon>
        <taxon>Ecdysozoa</taxon>
        <taxon>Arthropoda</taxon>
        <taxon>Hexapoda</taxon>
        <taxon>Insecta</taxon>
        <taxon>Pterygota</taxon>
        <taxon>Neoptera</taxon>
        <taxon>Endopterygota</taxon>
        <taxon>Hymenoptera</taxon>
        <taxon>Apocrita</taxon>
        <taxon>Aculeata</taxon>
        <taxon>Formicoidea</taxon>
        <taxon>Formicidae</taxon>
        <taxon>Formicinae</taxon>
        <taxon>Camponotus</taxon>
    </lineage>
</organism>
<protein>
    <submittedName>
        <fullName evidence="2">Uncharacterized protein</fullName>
    </submittedName>
</protein>
<dbReference type="InParanoid" id="E2ACW5"/>
<reference evidence="2 3" key="1">
    <citation type="journal article" date="2010" name="Science">
        <title>Genomic comparison of the ants Camponotus floridanus and Harpegnathos saltator.</title>
        <authorList>
            <person name="Bonasio R."/>
            <person name="Zhang G."/>
            <person name="Ye C."/>
            <person name="Mutti N.S."/>
            <person name="Fang X."/>
            <person name="Qin N."/>
            <person name="Donahue G."/>
            <person name="Yang P."/>
            <person name="Li Q."/>
            <person name="Li C."/>
            <person name="Zhang P."/>
            <person name="Huang Z."/>
            <person name="Berger S.L."/>
            <person name="Reinberg D."/>
            <person name="Wang J."/>
            <person name="Liebig J."/>
        </authorList>
    </citation>
    <scope>NUCLEOTIDE SEQUENCE [LARGE SCALE GENOMIC DNA]</scope>
    <source>
        <strain evidence="3">C129</strain>
    </source>
</reference>
<dbReference type="EMBL" id="GL438586">
    <property type="protein sequence ID" value="EFN68722.1"/>
    <property type="molecule type" value="Genomic_DNA"/>
</dbReference>
<evidence type="ECO:0000313" key="3">
    <source>
        <dbReference type="Proteomes" id="UP000000311"/>
    </source>
</evidence>
<gene>
    <name evidence="2" type="ORF">EAG_07970</name>
</gene>